<accession>A0A6C0B7T6</accession>
<name>A0A6C0B7T6_9ZZZZ</name>
<sequence length="271" mass="31506">MTSIVSAILYGGLGNQLFQIAATISFALKHSADFVFKYEKNLGKRPTYWTNFLHKLLNKTSDTFKSTEYKIVTESTLNTNDMSLSNNILLDGYFQSPLFFNNYKAQLFQLFDIESHQARLVNKYKLAESSISVHFRRGDYKKLPDYHPILPDDYYAESINYILTIDSVITRIYYYCEDEDAADIERVIADFAPLFSGLSWVRMKADADWEEMICMSCSKHHVIANSSFSWWGAYFNPRPDKIVCYPAQWFGPLVPKDVSAMFPEEWIKIWI</sequence>
<evidence type="ECO:0000313" key="3">
    <source>
        <dbReference type="EMBL" id="QHS87619.1"/>
    </source>
</evidence>
<dbReference type="GO" id="GO:0005975">
    <property type="term" value="P:carbohydrate metabolic process"/>
    <property type="evidence" value="ECO:0007669"/>
    <property type="project" value="InterPro"/>
</dbReference>
<dbReference type="InterPro" id="IPR002516">
    <property type="entry name" value="Glyco_trans_11"/>
</dbReference>
<dbReference type="CDD" id="cd11301">
    <property type="entry name" value="Fut1_Fut2_like"/>
    <property type="match status" value="1"/>
</dbReference>
<proteinExistence type="predicted"/>
<reference evidence="3" key="1">
    <citation type="journal article" date="2020" name="Nature">
        <title>Giant virus diversity and host interactions through global metagenomics.</title>
        <authorList>
            <person name="Schulz F."/>
            <person name="Roux S."/>
            <person name="Paez-Espino D."/>
            <person name="Jungbluth S."/>
            <person name="Walsh D.A."/>
            <person name="Denef V.J."/>
            <person name="McMahon K.D."/>
            <person name="Konstantinidis K.T."/>
            <person name="Eloe-Fadrosh E.A."/>
            <person name="Kyrpides N.C."/>
            <person name="Woyke T."/>
        </authorList>
    </citation>
    <scope>NUCLEOTIDE SEQUENCE</scope>
    <source>
        <strain evidence="3">GVMAG-M-3300010157-4</strain>
    </source>
</reference>
<evidence type="ECO:0000256" key="2">
    <source>
        <dbReference type="ARBA" id="ARBA00022679"/>
    </source>
</evidence>
<dbReference type="PANTHER" id="PTHR11927">
    <property type="entry name" value="GALACTOSIDE 2-L-FUCOSYLTRANSFERASE"/>
    <property type="match status" value="1"/>
</dbReference>
<keyword evidence="2" id="KW-0808">Transferase</keyword>
<dbReference type="GO" id="GO:0008107">
    <property type="term" value="F:galactoside 2-alpha-L-fucosyltransferase activity"/>
    <property type="evidence" value="ECO:0007669"/>
    <property type="project" value="InterPro"/>
</dbReference>
<protein>
    <recommendedName>
        <fullName evidence="4">Glycosyltransferase</fullName>
    </recommendedName>
</protein>
<evidence type="ECO:0000256" key="1">
    <source>
        <dbReference type="ARBA" id="ARBA00022676"/>
    </source>
</evidence>
<dbReference type="EMBL" id="MN739083">
    <property type="protein sequence ID" value="QHS87619.1"/>
    <property type="molecule type" value="Genomic_DNA"/>
</dbReference>
<dbReference type="AlphaFoldDB" id="A0A6C0B7T6"/>
<dbReference type="Pfam" id="PF01531">
    <property type="entry name" value="Glyco_transf_11"/>
    <property type="match status" value="1"/>
</dbReference>
<dbReference type="PANTHER" id="PTHR11927:SF9">
    <property type="entry name" value="L-FUCOSYLTRANSFERASE"/>
    <property type="match status" value="1"/>
</dbReference>
<evidence type="ECO:0008006" key="4">
    <source>
        <dbReference type="Google" id="ProtNLM"/>
    </source>
</evidence>
<organism evidence="3">
    <name type="scientific">viral metagenome</name>
    <dbReference type="NCBI Taxonomy" id="1070528"/>
    <lineage>
        <taxon>unclassified sequences</taxon>
        <taxon>metagenomes</taxon>
        <taxon>organismal metagenomes</taxon>
    </lineage>
</organism>
<keyword evidence="1" id="KW-0328">Glycosyltransferase</keyword>
<dbReference type="GO" id="GO:0016020">
    <property type="term" value="C:membrane"/>
    <property type="evidence" value="ECO:0007669"/>
    <property type="project" value="InterPro"/>
</dbReference>